<dbReference type="Proteomes" id="UP001499843">
    <property type="component" value="Unassembled WGS sequence"/>
</dbReference>
<accession>A0ABN3CGL5</accession>
<feature type="chain" id="PRO_5047355503" description="Secreted protein" evidence="1">
    <location>
        <begin position="20"/>
        <end position="173"/>
    </location>
</feature>
<name>A0ABN3CGL5_9ACTN</name>
<proteinExistence type="predicted"/>
<protein>
    <recommendedName>
        <fullName evidence="4">Secreted protein</fullName>
    </recommendedName>
</protein>
<evidence type="ECO:0008006" key="4">
    <source>
        <dbReference type="Google" id="ProtNLM"/>
    </source>
</evidence>
<feature type="signal peptide" evidence="1">
    <location>
        <begin position="1"/>
        <end position="19"/>
    </location>
</feature>
<dbReference type="RefSeq" id="WP_344476383.1">
    <property type="nucleotide sequence ID" value="NZ_BAAAQX010000008.1"/>
</dbReference>
<reference evidence="2 3" key="1">
    <citation type="journal article" date="2019" name="Int. J. Syst. Evol. Microbiol.">
        <title>The Global Catalogue of Microorganisms (GCM) 10K type strain sequencing project: providing services to taxonomists for standard genome sequencing and annotation.</title>
        <authorList>
            <consortium name="The Broad Institute Genomics Platform"/>
            <consortium name="The Broad Institute Genome Sequencing Center for Infectious Disease"/>
            <person name="Wu L."/>
            <person name="Ma J."/>
        </authorList>
    </citation>
    <scope>NUCLEOTIDE SEQUENCE [LARGE SCALE GENOMIC DNA]</scope>
    <source>
        <strain evidence="2 3">JCM 16114</strain>
    </source>
</reference>
<evidence type="ECO:0000313" key="3">
    <source>
        <dbReference type="Proteomes" id="UP001499843"/>
    </source>
</evidence>
<comment type="caution">
    <text evidence="2">The sequence shown here is derived from an EMBL/GenBank/DDBJ whole genome shotgun (WGS) entry which is preliminary data.</text>
</comment>
<keyword evidence="1" id="KW-0732">Signal</keyword>
<evidence type="ECO:0000313" key="2">
    <source>
        <dbReference type="EMBL" id="GAA2208345.1"/>
    </source>
</evidence>
<sequence>MRKILAVLCTPALAGAVVAATPTAASATLTLVNCAGTTTVEFSPALTDTTQTVAVSGADEGGCVSLTHPGLNAFTAPFSGTATQSCTSFFAGGSGTETLYWNDSTTSAWNYTNSFSNVNGTKVGTSTGTIASGTLAGADVTQTITFVNLNLTACSTTGLSDISGTSAWTFSDL</sequence>
<dbReference type="EMBL" id="BAAAQX010000008">
    <property type="protein sequence ID" value="GAA2208345.1"/>
    <property type="molecule type" value="Genomic_DNA"/>
</dbReference>
<evidence type="ECO:0000256" key="1">
    <source>
        <dbReference type="SAM" id="SignalP"/>
    </source>
</evidence>
<organism evidence="2 3">
    <name type="scientific">Nonomuraea monospora</name>
    <dbReference type="NCBI Taxonomy" id="568818"/>
    <lineage>
        <taxon>Bacteria</taxon>
        <taxon>Bacillati</taxon>
        <taxon>Actinomycetota</taxon>
        <taxon>Actinomycetes</taxon>
        <taxon>Streptosporangiales</taxon>
        <taxon>Streptosporangiaceae</taxon>
        <taxon>Nonomuraea</taxon>
    </lineage>
</organism>
<gene>
    <name evidence="2" type="ORF">GCM10009850_038030</name>
</gene>
<keyword evidence="3" id="KW-1185">Reference proteome</keyword>